<evidence type="ECO:0000256" key="3">
    <source>
        <dbReference type="ARBA" id="ARBA00008156"/>
    </source>
</evidence>
<dbReference type="Gene3D" id="2.140.10.10">
    <property type="entry name" value="Quinoprotein alcohol dehydrogenase-like superfamily"/>
    <property type="match status" value="2"/>
</dbReference>
<keyword evidence="4" id="KW-0813">Transport</keyword>
<evidence type="ECO:0000259" key="20">
    <source>
        <dbReference type="PROSITE" id="PS50999"/>
    </source>
</evidence>
<dbReference type="GO" id="GO:0022900">
    <property type="term" value="P:electron transport chain"/>
    <property type="evidence" value="ECO:0007669"/>
    <property type="project" value="InterPro"/>
</dbReference>
<evidence type="ECO:0000256" key="18">
    <source>
        <dbReference type="SAM" id="Phobius"/>
    </source>
</evidence>
<feature type="domain" description="Cytochrome oxidase subunit II copper A binding" evidence="19">
    <location>
        <begin position="952"/>
        <end position="1064"/>
    </location>
</feature>
<keyword evidence="5" id="KW-1003">Cell membrane</keyword>
<name>A0A1M7ZNG7_9HYPH</name>
<keyword evidence="13 18" id="KW-0472">Membrane</keyword>
<evidence type="ECO:0000256" key="8">
    <source>
        <dbReference type="ARBA" id="ARBA00022729"/>
    </source>
</evidence>
<dbReference type="Proteomes" id="UP000186406">
    <property type="component" value="Unassembled WGS sequence"/>
</dbReference>
<keyword evidence="6" id="KW-0679">Respiratory chain</keyword>
<dbReference type="GO" id="GO:0005886">
    <property type="term" value="C:plasma membrane"/>
    <property type="evidence" value="ECO:0007669"/>
    <property type="project" value="UniProtKB-SubCell"/>
</dbReference>
<evidence type="ECO:0000256" key="7">
    <source>
        <dbReference type="ARBA" id="ARBA00022692"/>
    </source>
</evidence>
<keyword evidence="9" id="KW-0634">PQQ</keyword>
<dbReference type="PANTHER" id="PTHR32303">
    <property type="entry name" value="QUINOPROTEIN ALCOHOL DEHYDROGENASE (CYTOCHROME C)"/>
    <property type="match status" value="1"/>
</dbReference>
<evidence type="ECO:0000256" key="2">
    <source>
        <dbReference type="ARBA" id="ARBA00004651"/>
    </source>
</evidence>
<dbReference type="GO" id="GO:0008876">
    <property type="term" value="F:quinoprotein glucose dehydrogenase activity"/>
    <property type="evidence" value="ECO:0007669"/>
    <property type="project" value="TreeGrafter"/>
</dbReference>
<dbReference type="SUPFAM" id="SSF81464">
    <property type="entry name" value="Cytochrome c oxidase subunit II-like, transmembrane region"/>
    <property type="match status" value="1"/>
</dbReference>
<evidence type="ECO:0000313" key="22">
    <source>
        <dbReference type="Proteomes" id="UP000186406"/>
    </source>
</evidence>
<dbReference type="STRING" id="1123029.SAMN02745172_03080"/>
<evidence type="ECO:0000256" key="12">
    <source>
        <dbReference type="ARBA" id="ARBA00023002"/>
    </source>
</evidence>
<evidence type="ECO:0000256" key="9">
    <source>
        <dbReference type="ARBA" id="ARBA00022891"/>
    </source>
</evidence>
<dbReference type="PROSITE" id="PS50857">
    <property type="entry name" value="COX2_CUA"/>
    <property type="match status" value="1"/>
</dbReference>
<dbReference type="InterPro" id="IPR011047">
    <property type="entry name" value="Quinoprotein_ADH-like_sf"/>
</dbReference>
<dbReference type="NCBIfam" id="TIGR03074">
    <property type="entry name" value="PQQ_membr_DH"/>
    <property type="match status" value="1"/>
</dbReference>
<dbReference type="SMART" id="SM00564">
    <property type="entry name" value="PQQ"/>
    <property type="match status" value="4"/>
</dbReference>
<dbReference type="InterPro" id="IPR002429">
    <property type="entry name" value="CcO_II-like_C"/>
</dbReference>
<dbReference type="EMBL" id="FRXO01000006">
    <property type="protein sequence ID" value="SHO66421.1"/>
    <property type="molecule type" value="Genomic_DNA"/>
</dbReference>
<dbReference type="Gene3D" id="2.60.40.420">
    <property type="entry name" value="Cupredoxins - blue copper proteins"/>
    <property type="match status" value="1"/>
</dbReference>
<evidence type="ECO:0000256" key="4">
    <source>
        <dbReference type="ARBA" id="ARBA00022448"/>
    </source>
</evidence>
<keyword evidence="14" id="KW-0564">Palmitate</keyword>
<evidence type="ECO:0000256" key="14">
    <source>
        <dbReference type="ARBA" id="ARBA00023139"/>
    </source>
</evidence>
<proteinExistence type="inferred from homology"/>
<evidence type="ECO:0000256" key="1">
    <source>
        <dbReference type="ARBA" id="ARBA00001931"/>
    </source>
</evidence>
<keyword evidence="15" id="KW-0449">Lipoprotein</keyword>
<gene>
    <name evidence="21" type="ORF">SAMN02745172_03080</name>
</gene>
<dbReference type="InterPro" id="IPR017511">
    <property type="entry name" value="PQQ_mDH"/>
</dbReference>
<feature type="domain" description="Cytochrome oxidase subunit II transmembrane region profile" evidence="20">
    <location>
        <begin position="849"/>
        <end position="946"/>
    </location>
</feature>
<keyword evidence="12" id="KW-0560">Oxidoreductase</keyword>
<evidence type="ECO:0000256" key="11">
    <source>
        <dbReference type="ARBA" id="ARBA00022989"/>
    </source>
</evidence>
<dbReference type="InterPro" id="IPR011759">
    <property type="entry name" value="Cyt_c_oxidase_su2_TM_dom"/>
</dbReference>
<feature type="transmembrane region" description="Helical" evidence="18">
    <location>
        <begin position="116"/>
        <end position="134"/>
    </location>
</feature>
<dbReference type="InterPro" id="IPR006333">
    <property type="entry name" value="Cyt_o_ubiquinol_oxidase_su2"/>
</dbReference>
<evidence type="ECO:0000256" key="10">
    <source>
        <dbReference type="ARBA" id="ARBA00022982"/>
    </source>
</evidence>
<dbReference type="CDD" id="cd04212">
    <property type="entry name" value="CuRO_UO_II"/>
    <property type="match status" value="1"/>
</dbReference>
<feature type="compositionally biased region" description="Low complexity" evidence="17">
    <location>
        <begin position="815"/>
        <end position="828"/>
    </location>
</feature>
<feature type="region of interest" description="Disordered" evidence="17">
    <location>
        <begin position="1107"/>
        <end position="1148"/>
    </location>
</feature>
<evidence type="ECO:0000256" key="15">
    <source>
        <dbReference type="ARBA" id="ARBA00023288"/>
    </source>
</evidence>
<evidence type="ECO:0000259" key="19">
    <source>
        <dbReference type="PROSITE" id="PS50857"/>
    </source>
</evidence>
<protein>
    <recommendedName>
        <fullName evidence="16">Ubiquinol oxidase polypeptide II</fullName>
    </recommendedName>
</protein>
<dbReference type="GO" id="GO:0004129">
    <property type="term" value="F:cytochrome-c oxidase activity"/>
    <property type="evidence" value="ECO:0007669"/>
    <property type="project" value="InterPro"/>
</dbReference>
<dbReference type="InterPro" id="IPR018391">
    <property type="entry name" value="PQQ_b-propeller_rpt"/>
</dbReference>
<dbReference type="InterPro" id="IPR008972">
    <property type="entry name" value="Cupredoxin"/>
</dbReference>
<feature type="region of interest" description="Disordered" evidence="17">
    <location>
        <begin position="794"/>
        <end position="844"/>
    </location>
</feature>
<feature type="compositionally biased region" description="Pro residues" evidence="17">
    <location>
        <begin position="799"/>
        <end position="814"/>
    </location>
</feature>
<dbReference type="GO" id="GO:0048038">
    <property type="term" value="F:quinone binding"/>
    <property type="evidence" value="ECO:0007669"/>
    <property type="project" value="InterPro"/>
</dbReference>
<comment type="subcellular location">
    <subcellularLocation>
        <location evidence="2">Cell membrane</location>
        <topology evidence="2">Multi-pass membrane protein</topology>
    </subcellularLocation>
</comment>
<dbReference type="PANTHER" id="PTHR32303:SF4">
    <property type="entry name" value="QUINOPROTEIN GLUCOSE DEHYDROGENASE"/>
    <property type="match status" value="1"/>
</dbReference>
<sequence>MIIVLTSAALALFGLAILAGGAWLIALGGSWFYGFIGVMFLITAVLLWRRKGAALAAYGILVLAAIVWAVWEVGFDWWQLAPRGGVIVVFGLWLLTPWIRRGLVSGSAAERLPNRWPLAVPVLVSIAVAAYAMTTDPHDMAGTLPQRAVASANFGGNVPAGDWHQYGRTPYGQRYSPLDQINAENVSQLKLAWQYQTGDVKLPDDVSETTYQVTPLKVGDTLYLCTPHNWAIALDARTGREKWKYVAESGLNPDRQHQTCRGVTYWVDPEAAAGTPCATRVFLPTSDARLIALDAATGAVCTGFADQGALHLEAGMKYNPAGYYYSTSPPVVVDGRLIIGGAVNDNYSVHSQSGVIRAFDARNGTLLWNWDSGNPDETAPLAPGETYTTNSPNSWSVFSVDEGLGLVYIPLGNQVPDQLGMGRSEAVERFSSSIVALDVATGQVRWVRQTVHHDLWDMDVPAQPVLFDLTRPDGTVVPALVGPTKQGDIYVLDRRNGEPIIPVREVPAPGGTIPEDFSAPTQPLSDLTFSPPPLRERDMWGITLLDQLACRIEFHRYRYEGRYTPPSVKGTIVYPGNFGVFNWGSVAVDPERQVMFAMPTYLAFISRLVPAAEMPPKGAEKGSEQGLNRNEGAPYGVYMGPFLGPLDIPCQAPPWGYVAGVDLLTGKIAYKHKNGTVYDMTPLPLPFKLGVPGIGGPLLTRGGVAFLAAAVDDYFRAYDVTDGRQLWEARLPAGGQSTPMTYMQDGRQYVLIVAGGHGSIGTKPGDYVLAYTLDGTEAPATTPSASIPWLVTPAAAQTAPPPASPSTPGPPSQAPPSASGPPSQAGPSLPEATPQRAADSCASGPAGVAVTDCTGGVLDPLGPVGQGNRTILLNALAVMLAIVVPTMIATVWFAWWFRASNRKSRYDPDFTYSGRIEMIVWSIPTLTILFIGGLIYYGSHDLDPRRPLASDRPPLEVQVVALDWKWLFIYPQQGIAAVNELVIPAGTPVRFRLTSASVMNVFFVPQLGTMIYAMNGMESELNLQADKEAVLYGQSAHYSGAGFPDMNFAVRAVAPPAFEAWADGVKTGGRVLDAQAYTALSRQSQNVAPFTFGSVPTGLFDAIVRQALPPAPGPGTGRGGEPDVHPVPPIETSGTGTSAAGHHRHEDG</sequence>
<evidence type="ECO:0000313" key="21">
    <source>
        <dbReference type="EMBL" id="SHO66421.1"/>
    </source>
</evidence>
<evidence type="ECO:0000256" key="13">
    <source>
        <dbReference type="ARBA" id="ARBA00023136"/>
    </source>
</evidence>
<feature type="transmembrane region" description="Helical" evidence="18">
    <location>
        <begin position="918"/>
        <end position="938"/>
    </location>
</feature>
<feature type="transmembrane region" description="Helical" evidence="18">
    <location>
        <begin position="31"/>
        <end position="48"/>
    </location>
</feature>
<dbReference type="OrthoDB" id="9794322at2"/>
<organism evidence="21 22">
    <name type="scientific">Pseudoxanthobacter soli DSM 19599</name>
    <dbReference type="NCBI Taxonomy" id="1123029"/>
    <lineage>
        <taxon>Bacteria</taxon>
        <taxon>Pseudomonadati</taxon>
        <taxon>Pseudomonadota</taxon>
        <taxon>Alphaproteobacteria</taxon>
        <taxon>Hyphomicrobiales</taxon>
        <taxon>Segnochrobactraceae</taxon>
        <taxon>Pseudoxanthobacter</taxon>
    </lineage>
</organism>
<dbReference type="PROSITE" id="PS50999">
    <property type="entry name" value="COX2_TM"/>
    <property type="match status" value="1"/>
</dbReference>
<keyword evidence="10" id="KW-0249">Electron transport</keyword>
<dbReference type="GO" id="GO:0005507">
    <property type="term" value="F:copper ion binding"/>
    <property type="evidence" value="ECO:0007669"/>
    <property type="project" value="InterPro"/>
</dbReference>
<keyword evidence="8" id="KW-0732">Signal</keyword>
<dbReference type="CDD" id="cd10280">
    <property type="entry name" value="PQQ_mGDH"/>
    <property type="match status" value="1"/>
</dbReference>
<comment type="similarity">
    <text evidence="3">Belongs to the bacterial PQQ dehydrogenase family.</text>
</comment>
<dbReference type="SUPFAM" id="SSF50998">
    <property type="entry name" value="Quinoprotein alcohol dehydrogenase-like"/>
    <property type="match status" value="1"/>
</dbReference>
<dbReference type="AlphaFoldDB" id="A0A1M7ZNG7"/>
<dbReference type="Gene3D" id="1.10.287.90">
    <property type="match status" value="1"/>
</dbReference>
<reference evidence="21 22" key="1">
    <citation type="submission" date="2016-12" db="EMBL/GenBank/DDBJ databases">
        <authorList>
            <person name="Song W.-J."/>
            <person name="Kurnit D.M."/>
        </authorList>
    </citation>
    <scope>NUCLEOTIDE SEQUENCE [LARGE SCALE GENOMIC DNA]</scope>
    <source>
        <strain evidence="21 22">DSM 19599</strain>
    </source>
</reference>
<keyword evidence="7 18" id="KW-0812">Transmembrane</keyword>
<dbReference type="GO" id="GO:0009486">
    <property type="term" value="F:cytochrome bo3 ubiquinol oxidase activity"/>
    <property type="evidence" value="ECO:0007669"/>
    <property type="project" value="InterPro"/>
</dbReference>
<dbReference type="GO" id="GO:0030288">
    <property type="term" value="C:outer membrane-bounded periplasmic space"/>
    <property type="evidence" value="ECO:0007669"/>
    <property type="project" value="InterPro"/>
</dbReference>
<dbReference type="Pfam" id="PF00116">
    <property type="entry name" value="COX2"/>
    <property type="match status" value="1"/>
</dbReference>
<dbReference type="InterPro" id="IPR001479">
    <property type="entry name" value="Quinoprotein_DH_CS"/>
</dbReference>
<accession>A0A1M7ZNG7</accession>
<dbReference type="Pfam" id="PF06481">
    <property type="entry name" value="COX_ARM"/>
    <property type="match status" value="1"/>
</dbReference>
<dbReference type="InterPro" id="IPR002372">
    <property type="entry name" value="PQQ_rpt_dom"/>
</dbReference>
<keyword evidence="22" id="KW-1185">Reference proteome</keyword>
<dbReference type="InterPro" id="IPR034227">
    <property type="entry name" value="CuRO_UO_II"/>
</dbReference>
<evidence type="ECO:0000256" key="16">
    <source>
        <dbReference type="ARBA" id="ARBA00030198"/>
    </source>
</evidence>
<keyword evidence="11 18" id="KW-1133">Transmembrane helix</keyword>
<dbReference type="GO" id="GO:0016682">
    <property type="term" value="F:oxidoreductase activity, acting on diphenols and related substances as donors, oxygen as acceptor"/>
    <property type="evidence" value="ECO:0007669"/>
    <property type="project" value="InterPro"/>
</dbReference>
<dbReference type="PROSITE" id="PS00363">
    <property type="entry name" value="BACTERIAL_PQQ_1"/>
    <property type="match status" value="1"/>
</dbReference>
<dbReference type="SUPFAM" id="SSF49503">
    <property type="entry name" value="Cupredoxins"/>
    <property type="match status" value="1"/>
</dbReference>
<evidence type="ECO:0000256" key="5">
    <source>
        <dbReference type="ARBA" id="ARBA00022475"/>
    </source>
</evidence>
<evidence type="ECO:0000256" key="6">
    <source>
        <dbReference type="ARBA" id="ARBA00022660"/>
    </source>
</evidence>
<dbReference type="InterPro" id="IPR036257">
    <property type="entry name" value="Cyt_c_oxidase_su2_TM_sf"/>
</dbReference>
<feature type="transmembrane region" description="Helical" evidence="18">
    <location>
        <begin position="871"/>
        <end position="897"/>
    </location>
</feature>
<feature type="transmembrane region" description="Helical" evidence="18">
    <location>
        <begin position="77"/>
        <end position="95"/>
    </location>
</feature>
<evidence type="ECO:0000256" key="17">
    <source>
        <dbReference type="SAM" id="MobiDB-lite"/>
    </source>
</evidence>
<dbReference type="NCBIfam" id="TIGR01433">
    <property type="entry name" value="CyoA"/>
    <property type="match status" value="1"/>
</dbReference>
<dbReference type="InterPro" id="IPR010514">
    <property type="entry name" value="COX_ARM"/>
</dbReference>
<comment type="cofactor">
    <cofactor evidence="1">
        <name>pyrroloquinoline quinone</name>
        <dbReference type="ChEBI" id="CHEBI:58442"/>
    </cofactor>
</comment>
<feature type="transmembrane region" description="Helical" evidence="18">
    <location>
        <begin position="55"/>
        <end position="71"/>
    </location>
</feature>
<dbReference type="Pfam" id="PF01011">
    <property type="entry name" value="PQQ"/>
    <property type="match status" value="1"/>
</dbReference>